<organism evidence="8 9">
    <name type="scientific">Actinomyces massiliensis F0489</name>
    <dbReference type="NCBI Taxonomy" id="1125718"/>
    <lineage>
        <taxon>Bacteria</taxon>
        <taxon>Bacillati</taxon>
        <taxon>Actinomycetota</taxon>
        <taxon>Actinomycetes</taxon>
        <taxon>Actinomycetales</taxon>
        <taxon>Actinomycetaceae</taxon>
        <taxon>Actinomyces</taxon>
    </lineage>
</organism>
<evidence type="ECO:0000256" key="4">
    <source>
        <dbReference type="ARBA" id="ARBA00022679"/>
    </source>
</evidence>
<comment type="caution">
    <text evidence="8">The sequence shown here is derived from an EMBL/GenBank/DDBJ whole genome shotgun (WGS) entry which is preliminary data.</text>
</comment>
<sequence length="152" mass="15266">MSLAVRAPLAGRVVMLDDVPDPVFSSRIVGPGLAIDPDRGHGTATATAPISGILSKVHPHAYVTVSPEGRSVLVHLGLDTVELGGQGFTVHAVEGGEIAAGEPIITWSPATIEAGGHNPIVPVIALGAAAESLTSAPAGETLTRGAVAFTWG</sequence>
<keyword evidence="2" id="KW-0813">Transport</keyword>
<name>J1HKY8_9ACTO</name>
<keyword evidence="9" id="KW-1185">Reference proteome</keyword>
<evidence type="ECO:0000256" key="6">
    <source>
        <dbReference type="ARBA" id="ARBA00022777"/>
    </source>
</evidence>
<dbReference type="PANTHER" id="PTHR45008">
    <property type="entry name" value="PTS SYSTEM GLUCOSE-SPECIFIC EIIA COMPONENT"/>
    <property type="match status" value="1"/>
</dbReference>
<comment type="subcellular location">
    <subcellularLocation>
        <location evidence="1">Cytoplasm</location>
    </subcellularLocation>
</comment>
<gene>
    <name evidence="8" type="ORF">HMPREF1318_1879</name>
</gene>
<dbReference type="PANTHER" id="PTHR45008:SF1">
    <property type="entry name" value="PTS SYSTEM GLUCOSE-SPECIFIC EIIA COMPONENT"/>
    <property type="match status" value="1"/>
</dbReference>
<feature type="domain" description="PTS EIIA type-1" evidence="7">
    <location>
        <begin position="21"/>
        <end position="127"/>
    </location>
</feature>
<dbReference type="OrthoDB" id="9797715at2"/>
<accession>J1HKY8</accession>
<keyword evidence="8" id="KW-0670">Pyruvate</keyword>
<dbReference type="InterPro" id="IPR001127">
    <property type="entry name" value="PTS_EIIA_1_perm"/>
</dbReference>
<dbReference type="Gene3D" id="2.70.70.10">
    <property type="entry name" value="Glucose Permease (Domain IIA)"/>
    <property type="match status" value="1"/>
</dbReference>
<dbReference type="Pfam" id="PF00358">
    <property type="entry name" value="PTS_EIIA_1"/>
    <property type="match status" value="1"/>
</dbReference>
<dbReference type="PROSITE" id="PS00371">
    <property type="entry name" value="PTS_EIIA_TYPE_1_HIS"/>
    <property type="match status" value="1"/>
</dbReference>
<keyword evidence="4 8" id="KW-0808">Transferase</keyword>
<dbReference type="PATRIC" id="fig|1125718.3.peg.775"/>
<proteinExistence type="predicted"/>
<keyword evidence="3" id="KW-0762">Sugar transport</keyword>
<evidence type="ECO:0000256" key="5">
    <source>
        <dbReference type="ARBA" id="ARBA00022683"/>
    </source>
</evidence>
<dbReference type="eggNOG" id="COG2190">
    <property type="taxonomic scope" value="Bacteria"/>
</dbReference>
<keyword evidence="5" id="KW-0598">Phosphotransferase system</keyword>
<dbReference type="EMBL" id="AKFT01000055">
    <property type="protein sequence ID" value="EJF46605.1"/>
    <property type="molecule type" value="Genomic_DNA"/>
</dbReference>
<dbReference type="GO" id="GO:0016301">
    <property type="term" value="F:kinase activity"/>
    <property type="evidence" value="ECO:0007669"/>
    <property type="project" value="UniProtKB-KW"/>
</dbReference>
<evidence type="ECO:0000313" key="8">
    <source>
        <dbReference type="EMBL" id="EJF46605.1"/>
    </source>
</evidence>
<evidence type="ECO:0000256" key="3">
    <source>
        <dbReference type="ARBA" id="ARBA00022597"/>
    </source>
</evidence>
<keyword evidence="6" id="KW-0418">Kinase</keyword>
<dbReference type="GO" id="GO:0009401">
    <property type="term" value="P:phosphoenolpyruvate-dependent sugar phosphotransferase system"/>
    <property type="evidence" value="ECO:0007669"/>
    <property type="project" value="UniProtKB-KW"/>
</dbReference>
<dbReference type="InterPro" id="IPR011055">
    <property type="entry name" value="Dup_hybrid_motif"/>
</dbReference>
<protein>
    <submittedName>
        <fullName evidence="8">Phosphoenolpyruvate-dependent sugar phosphotransferase system, EIIA 1</fullName>
    </submittedName>
</protein>
<dbReference type="InterPro" id="IPR050890">
    <property type="entry name" value="PTS_EIIA_component"/>
</dbReference>
<evidence type="ECO:0000256" key="2">
    <source>
        <dbReference type="ARBA" id="ARBA00022448"/>
    </source>
</evidence>
<evidence type="ECO:0000259" key="7">
    <source>
        <dbReference type="PROSITE" id="PS51093"/>
    </source>
</evidence>
<dbReference type="GO" id="GO:0005737">
    <property type="term" value="C:cytoplasm"/>
    <property type="evidence" value="ECO:0007669"/>
    <property type="project" value="UniProtKB-SubCell"/>
</dbReference>
<dbReference type="AlphaFoldDB" id="J1HKY8"/>
<dbReference type="PROSITE" id="PS51093">
    <property type="entry name" value="PTS_EIIA_TYPE_1"/>
    <property type="match status" value="1"/>
</dbReference>
<evidence type="ECO:0000313" key="9">
    <source>
        <dbReference type="Proteomes" id="UP000002941"/>
    </source>
</evidence>
<dbReference type="RefSeq" id="WP_008730486.1">
    <property type="nucleotide sequence ID" value="NZ_AKFT01000055.1"/>
</dbReference>
<evidence type="ECO:0000256" key="1">
    <source>
        <dbReference type="ARBA" id="ARBA00004496"/>
    </source>
</evidence>
<reference evidence="8 9" key="1">
    <citation type="submission" date="2012-05" db="EMBL/GenBank/DDBJ databases">
        <authorList>
            <person name="Harkins D.M."/>
            <person name="Madupu R."/>
            <person name="Durkin A.S."/>
            <person name="Torralba M."/>
            <person name="Methe B."/>
            <person name="Sutton G.G."/>
            <person name="Nelson K.E."/>
        </authorList>
    </citation>
    <scope>NUCLEOTIDE SEQUENCE [LARGE SCALE GENOMIC DNA]</scope>
    <source>
        <strain evidence="8 9">F0489</strain>
    </source>
</reference>
<dbReference type="Proteomes" id="UP000002941">
    <property type="component" value="Unassembled WGS sequence"/>
</dbReference>
<dbReference type="SUPFAM" id="SSF51261">
    <property type="entry name" value="Duplicated hybrid motif"/>
    <property type="match status" value="1"/>
</dbReference>